<dbReference type="EMBL" id="JACI01000002">
    <property type="protein sequence ID" value="OAQ14942.1"/>
    <property type="molecule type" value="Genomic_DNA"/>
</dbReference>
<keyword evidence="1" id="KW-0808">Transferase</keyword>
<evidence type="ECO:0000259" key="6">
    <source>
        <dbReference type="Pfam" id="PF04263"/>
    </source>
</evidence>
<dbReference type="SUPFAM" id="SSF63999">
    <property type="entry name" value="Thiamin pyrophosphokinase, catalytic domain"/>
    <property type="match status" value="1"/>
</dbReference>
<dbReference type="GO" id="GO:0004788">
    <property type="term" value="F:thiamine diphosphokinase activity"/>
    <property type="evidence" value="ECO:0007669"/>
    <property type="project" value="UniProtKB-UniRule"/>
</dbReference>
<gene>
    <name evidence="7" type="ORF">F480_08860</name>
</gene>
<evidence type="ECO:0000256" key="5">
    <source>
        <dbReference type="NCBIfam" id="TIGR01378"/>
    </source>
</evidence>
<dbReference type="PANTHER" id="PTHR41299">
    <property type="entry name" value="THIAMINE PYROPHOSPHOKINASE"/>
    <property type="match status" value="1"/>
</dbReference>
<dbReference type="GO" id="GO:0005524">
    <property type="term" value="F:ATP binding"/>
    <property type="evidence" value="ECO:0007669"/>
    <property type="project" value="UniProtKB-KW"/>
</dbReference>
<dbReference type="GO" id="GO:0009229">
    <property type="term" value="P:thiamine diphosphate biosynthetic process"/>
    <property type="evidence" value="ECO:0007669"/>
    <property type="project" value="InterPro"/>
</dbReference>
<dbReference type="SUPFAM" id="SSF63862">
    <property type="entry name" value="Thiamin pyrophosphokinase, substrate-binding domain"/>
    <property type="match status" value="1"/>
</dbReference>
<reference evidence="7 8" key="1">
    <citation type="submission" date="2014-01" db="EMBL/GenBank/DDBJ databases">
        <authorList>
            <person name="Zuccon D."/>
        </authorList>
    </citation>
    <scope>NUCLEOTIDE SEQUENCE [LARGE SCALE GENOMIC DNA]</scope>
    <source>
        <strain evidence="7 8">Y31</strain>
    </source>
</reference>
<keyword evidence="4" id="KW-0067">ATP-binding</keyword>
<dbReference type="InterPro" id="IPR007371">
    <property type="entry name" value="TPK_catalytic"/>
</dbReference>
<dbReference type="PANTHER" id="PTHR41299:SF1">
    <property type="entry name" value="THIAMINE PYROPHOSPHOKINASE"/>
    <property type="match status" value="1"/>
</dbReference>
<dbReference type="CDD" id="cd07995">
    <property type="entry name" value="TPK"/>
    <property type="match status" value="1"/>
</dbReference>
<dbReference type="InterPro" id="IPR053149">
    <property type="entry name" value="TPK"/>
</dbReference>
<keyword evidence="3" id="KW-0418">Kinase</keyword>
<dbReference type="Proteomes" id="UP000078358">
    <property type="component" value="Unassembled WGS sequence"/>
</dbReference>
<feature type="domain" description="Thiamin pyrophosphokinase catalytic" evidence="6">
    <location>
        <begin position="21"/>
        <end position="111"/>
    </location>
</feature>
<dbReference type="NCBIfam" id="TIGR01378">
    <property type="entry name" value="thi_PPkinase"/>
    <property type="match status" value="1"/>
</dbReference>
<dbReference type="AlphaFoldDB" id="A0A179CYS2"/>
<dbReference type="Pfam" id="PF04263">
    <property type="entry name" value="TPK_catalytic"/>
    <property type="match status" value="1"/>
</dbReference>
<evidence type="ECO:0000256" key="3">
    <source>
        <dbReference type="ARBA" id="ARBA00022777"/>
    </source>
</evidence>
<evidence type="ECO:0000256" key="4">
    <source>
        <dbReference type="ARBA" id="ARBA00022840"/>
    </source>
</evidence>
<evidence type="ECO:0000313" key="8">
    <source>
        <dbReference type="Proteomes" id="UP000078358"/>
    </source>
</evidence>
<evidence type="ECO:0000313" key="7">
    <source>
        <dbReference type="EMBL" id="OAQ14942.1"/>
    </source>
</evidence>
<dbReference type="GO" id="GO:0016301">
    <property type="term" value="F:kinase activity"/>
    <property type="evidence" value="ECO:0007669"/>
    <property type="project" value="UniProtKB-KW"/>
</dbReference>
<comment type="caution">
    <text evidence="7">The sequence shown here is derived from an EMBL/GenBank/DDBJ whole genome shotgun (WGS) entry which is preliminary data.</text>
</comment>
<dbReference type="Gene3D" id="3.40.50.10240">
    <property type="entry name" value="Thiamin pyrophosphokinase, catalytic domain"/>
    <property type="match status" value="1"/>
</dbReference>
<evidence type="ECO:0000256" key="2">
    <source>
        <dbReference type="ARBA" id="ARBA00022741"/>
    </source>
</evidence>
<protein>
    <recommendedName>
        <fullName evidence="5">Thiamine diphosphokinase</fullName>
        <ecNumber evidence="5">2.7.6.2</ecNumber>
    </recommendedName>
</protein>
<name>A0A179CYS2_BIBTR</name>
<dbReference type="InterPro" id="IPR006282">
    <property type="entry name" value="Thi_PPkinase"/>
</dbReference>
<proteinExistence type="predicted"/>
<keyword evidence="2" id="KW-0547">Nucleotide-binding</keyword>
<dbReference type="RefSeq" id="WP_064318800.1">
    <property type="nucleotide sequence ID" value="NZ_JACI01000002.1"/>
</dbReference>
<evidence type="ECO:0000256" key="1">
    <source>
        <dbReference type="ARBA" id="ARBA00022679"/>
    </source>
</evidence>
<dbReference type="GO" id="GO:0006772">
    <property type="term" value="P:thiamine metabolic process"/>
    <property type="evidence" value="ECO:0007669"/>
    <property type="project" value="UniProtKB-UniRule"/>
</dbReference>
<accession>A0A179CYS2</accession>
<sequence>MLPTKAAILLNTPHFSQSIAEEYIICADGGANLLAEGRAPYAIVGDLDSVHQDKLQGKVLFCPREKDYTDGEKAVRFAAEQGFQEIVIYGASGGRADHIYANLSLLALAQTLGLKAMIDNPQEQIAFFLQGKVQLNLPIGATFSCLPYGDSATVSHSQGLYYPYQDLILDRRYSVGISNIVTQNLVSFEVLQGAVFVFISKEMKGC</sequence>
<dbReference type="EC" id="2.7.6.2" evidence="5"/>
<dbReference type="InterPro" id="IPR036371">
    <property type="entry name" value="TPK_B1-bd_sf"/>
</dbReference>
<dbReference type="InterPro" id="IPR036759">
    <property type="entry name" value="TPK_catalytic_sf"/>
</dbReference>
<dbReference type="PATRIC" id="fig|1261658.3.peg.1768"/>
<organism evidence="7 8">
    <name type="scientific">Bibersteinia trehalosi Y31</name>
    <dbReference type="NCBI Taxonomy" id="1261658"/>
    <lineage>
        <taxon>Bacteria</taxon>
        <taxon>Pseudomonadati</taxon>
        <taxon>Pseudomonadota</taxon>
        <taxon>Gammaproteobacteria</taxon>
        <taxon>Pasteurellales</taxon>
        <taxon>Pasteurellaceae</taxon>
        <taxon>Bibersteinia</taxon>
    </lineage>
</organism>